<evidence type="ECO:0000256" key="1">
    <source>
        <dbReference type="SAM" id="MobiDB-lite"/>
    </source>
</evidence>
<organism evidence="2 3">
    <name type="scientific">Rhodocollybia butyracea</name>
    <dbReference type="NCBI Taxonomy" id="206335"/>
    <lineage>
        <taxon>Eukaryota</taxon>
        <taxon>Fungi</taxon>
        <taxon>Dikarya</taxon>
        <taxon>Basidiomycota</taxon>
        <taxon>Agaricomycotina</taxon>
        <taxon>Agaricomycetes</taxon>
        <taxon>Agaricomycetidae</taxon>
        <taxon>Agaricales</taxon>
        <taxon>Marasmiineae</taxon>
        <taxon>Omphalotaceae</taxon>
        <taxon>Rhodocollybia</taxon>
    </lineage>
</organism>
<comment type="caution">
    <text evidence="2">The sequence shown here is derived from an EMBL/GenBank/DDBJ whole genome shotgun (WGS) entry which is preliminary data.</text>
</comment>
<evidence type="ECO:0000313" key="3">
    <source>
        <dbReference type="Proteomes" id="UP000772434"/>
    </source>
</evidence>
<gene>
    <name evidence="2" type="ORF">BDP27DRAFT_245722</name>
</gene>
<dbReference type="Proteomes" id="UP000772434">
    <property type="component" value="Unassembled WGS sequence"/>
</dbReference>
<dbReference type="AlphaFoldDB" id="A0A9P5UCD7"/>
<feature type="region of interest" description="Disordered" evidence="1">
    <location>
        <begin position="1"/>
        <end position="39"/>
    </location>
</feature>
<evidence type="ECO:0000313" key="2">
    <source>
        <dbReference type="EMBL" id="KAF9074027.1"/>
    </source>
</evidence>
<protein>
    <submittedName>
        <fullName evidence="2">Uncharacterized protein</fullName>
    </submittedName>
</protein>
<feature type="compositionally biased region" description="Polar residues" evidence="1">
    <location>
        <begin position="19"/>
        <end position="39"/>
    </location>
</feature>
<proteinExistence type="predicted"/>
<name>A0A9P5UCD7_9AGAR</name>
<accession>A0A9P5UCD7</accession>
<keyword evidence="3" id="KW-1185">Reference proteome</keyword>
<sequence length="208" mass="22199">MGHRRKGSPFPLTFARPKQSPSPYTADSDCNSAPATTPTFRVPSPHCSLLSCASDASDPLSNVCKRRALMGKEPAGMILGDSGLPIPSIVPASKLPSVIVTVTTTTTSELEGEEEDTETPVQSPTMPTAGGFAHAQDSSSVTRTDSLVPGLHYKRDRPRQRVPESVFISPQATLDPLVASDSESLAETTYWSARSSFTSFNTSGEEVW</sequence>
<dbReference type="OrthoDB" id="3011919at2759"/>
<dbReference type="EMBL" id="JADNRY010000015">
    <property type="protein sequence ID" value="KAF9074027.1"/>
    <property type="molecule type" value="Genomic_DNA"/>
</dbReference>
<reference evidence="2" key="1">
    <citation type="submission" date="2020-11" db="EMBL/GenBank/DDBJ databases">
        <authorList>
            <consortium name="DOE Joint Genome Institute"/>
            <person name="Ahrendt S."/>
            <person name="Riley R."/>
            <person name="Andreopoulos W."/>
            <person name="Labutti K."/>
            <person name="Pangilinan J."/>
            <person name="Ruiz-Duenas F.J."/>
            <person name="Barrasa J.M."/>
            <person name="Sanchez-Garcia M."/>
            <person name="Camarero S."/>
            <person name="Miyauchi S."/>
            <person name="Serrano A."/>
            <person name="Linde D."/>
            <person name="Babiker R."/>
            <person name="Drula E."/>
            <person name="Ayuso-Fernandez I."/>
            <person name="Pacheco R."/>
            <person name="Padilla G."/>
            <person name="Ferreira P."/>
            <person name="Barriuso J."/>
            <person name="Kellner H."/>
            <person name="Castanera R."/>
            <person name="Alfaro M."/>
            <person name="Ramirez L."/>
            <person name="Pisabarro A.G."/>
            <person name="Kuo A."/>
            <person name="Tritt A."/>
            <person name="Lipzen A."/>
            <person name="He G."/>
            <person name="Yan M."/>
            <person name="Ng V."/>
            <person name="Cullen D."/>
            <person name="Martin F."/>
            <person name="Rosso M.-N."/>
            <person name="Henrissat B."/>
            <person name="Hibbett D."/>
            <person name="Martinez A.T."/>
            <person name="Grigoriev I.V."/>
        </authorList>
    </citation>
    <scope>NUCLEOTIDE SEQUENCE</scope>
    <source>
        <strain evidence="2">AH 40177</strain>
    </source>
</reference>